<name>A0ACC2HNI1_9PEZI</name>
<reference evidence="1" key="1">
    <citation type="submission" date="2022-11" db="EMBL/GenBank/DDBJ databases">
        <title>Genome Sequence of Nemania bipapillata.</title>
        <authorList>
            <person name="Buettner E."/>
        </authorList>
    </citation>
    <scope>NUCLEOTIDE SEQUENCE</scope>
    <source>
        <strain evidence="1">CP14</strain>
    </source>
</reference>
<dbReference type="EMBL" id="JAPESX010003669">
    <property type="protein sequence ID" value="KAJ8104531.1"/>
    <property type="molecule type" value="Genomic_DNA"/>
</dbReference>
<proteinExistence type="predicted"/>
<organism evidence="1 2">
    <name type="scientific">Nemania bipapillata</name>
    <dbReference type="NCBI Taxonomy" id="110536"/>
    <lineage>
        <taxon>Eukaryota</taxon>
        <taxon>Fungi</taxon>
        <taxon>Dikarya</taxon>
        <taxon>Ascomycota</taxon>
        <taxon>Pezizomycotina</taxon>
        <taxon>Sordariomycetes</taxon>
        <taxon>Xylariomycetidae</taxon>
        <taxon>Xylariales</taxon>
        <taxon>Xylariaceae</taxon>
        <taxon>Nemania</taxon>
    </lineage>
</organism>
<sequence length="89" mass="9416">MARMAGRRPFCSQNGYVGLGPADLAVGDTVAIPYGSAVPFAFRRSSGGGGDGEGEVAATYQLVGEVYVFGIMDGEFMKVHRQETVLRIV</sequence>
<gene>
    <name evidence="1" type="ORF">ONZ43_g7804</name>
</gene>
<accession>A0ACC2HNI1</accession>
<dbReference type="Proteomes" id="UP001153334">
    <property type="component" value="Unassembled WGS sequence"/>
</dbReference>
<keyword evidence="2" id="KW-1185">Reference proteome</keyword>
<evidence type="ECO:0000313" key="2">
    <source>
        <dbReference type="Proteomes" id="UP001153334"/>
    </source>
</evidence>
<comment type="caution">
    <text evidence="1">The sequence shown here is derived from an EMBL/GenBank/DDBJ whole genome shotgun (WGS) entry which is preliminary data.</text>
</comment>
<evidence type="ECO:0000313" key="1">
    <source>
        <dbReference type="EMBL" id="KAJ8104531.1"/>
    </source>
</evidence>
<protein>
    <submittedName>
        <fullName evidence="1">Uncharacterized protein</fullName>
    </submittedName>
</protein>